<name>A0A9R1UZY8_LACSA</name>
<proteinExistence type="predicted"/>
<dbReference type="PANTHER" id="PTHR11439:SF461">
    <property type="entry name" value="OS10G0432200 PROTEIN"/>
    <property type="match status" value="1"/>
</dbReference>
<comment type="caution">
    <text evidence="1">The sequence shown here is derived from an EMBL/GenBank/DDBJ whole genome shotgun (WGS) entry which is preliminary data.</text>
</comment>
<accession>A0A9R1UZY8</accession>
<organism evidence="1 2">
    <name type="scientific">Lactuca sativa</name>
    <name type="common">Garden lettuce</name>
    <dbReference type="NCBI Taxonomy" id="4236"/>
    <lineage>
        <taxon>Eukaryota</taxon>
        <taxon>Viridiplantae</taxon>
        <taxon>Streptophyta</taxon>
        <taxon>Embryophyta</taxon>
        <taxon>Tracheophyta</taxon>
        <taxon>Spermatophyta</taxon>
        <taxon>Magnoliopsida</taxon>
        <taxon>eudicotyledons</taxon>
        <taxon>Gunneridae</taxon>
        <taxon>Pentapetalae</taxon>
        <taxon>asterids</taxon>
        <taxon>campanulids</taxon>
        <taxon>Asterales</taxon>
        <taxon>Asteraceae</taxon>
        <taxon>Cichorioideae</taxon>
        <taxon>Cichorieae</taxon>
        <taxon>Lactucinae</taxon>
        <taxon>Lactuca</taxon>
    </lineage>
</organism>
<gene>
    <name evidence="1" type="ORF">LSAT_V11C700383290</name>
</gene>
<sequence>MESCILAPVSLACTLFDPHKKILFRHGKSYRNEDADFYTLHGEDQLPLCSKRGYIGITLVQFHSGRIVDSCNGIICLRIKNHLSLWNPSIRFLLSVPECPRSSQTPLGRDWSGIWCGIASLNLSLLMCHITRILSVECFIGEFPTLVFPSTSSLDLYAYCDANWDSHIYDRKSTTGYCAFLVDSLISWKGKKQDIVSQSSTEFEH</sequence>
<reference evidence="1 2" key="1">
    <citation type="journal article" date="2017" name="Nat. Commun.">
        <title>Genome assembly with in vitro proximity ligation data and whole-genome triplication in lettuce.</title>
        <authorList>
            <person name="Reyes-Chin-Wo S."/>
            <person name="Wang Z."/>
            <person name="Yang X."/>
            <person name="Kozik A."/>
            <person name="Arikit S."/>
            <person name="Song C."/>
            <person name="Xia L."/>
            <person name="Froenicke L."/>
            <person name="Lavelle D.O."/>
            <person name="Truco M.J."/>
            <person name="Xia R."/>
            <person name="Zhu S."/>
            <person name="Xu C."/>
            <person name="Xu H."/>
            <person name="Xu X."/>
            <person name="Cox K."/>
            <person name="Korf I."/>
            <person name="Meyers B.C."/>
            <person name="Michelmore R.W."/>
        </authorList>
    </citation>
    <scope>NUCLEOTIDE SEQUENCE [LARGE SCALE GENOMIC DNA]</scope>
    <source>
        <strain evidence="2">cv. Salinas</strain>
        <tissue evidence="1">Seedlings</tissue>
    </source>
</reference>
<evidence type="ECO:0000313" key="1">
    <source>
        <dbReference type="EMBL" id="KAJ0195873.1"/>
    </source>
</evidence>
<keyword evidence="2" id="KW-1185">Reference proteome</keyword>
<protein>
    <submittedName>
        <fullName evidence="1">Uncharacterized protein</fullName>
    </submittedName>
</protein>
<dbReference type="AlphaFoldDB" id="A0A9R1UZY8"/>
<dbReference type="EMBL" id="NBSK02000007">
    <property type="protein sequence ID" value="KAJ0195873.1"/>
    <property type="molecule type" value="Genomic_DNA"/>
</dbReference>
<dbReference type="PANTHER" id="PTHR11439">
    <property type="entry name" value="GAG-POL-RELATED RETROTRANSPOSON"/>
    <property type="match status" value="1"/>
</dbReference>
<evidence type="ECO:0000313" key="2">
    <source>
        <dbReference type="Proteomes" id="UP000235145"/>
    </source>
</evidence>
<dbReference type="Proteomes" id="UP000235145">
    <property type="component" value="Unassembled WGS sequence"/>
</dbReference>
<dbReference type="CDD" id="cd09272">
    <property type="entry name" value="RNase_HI_RT_Ty1"/>
    <property type="match status" value="1"/>
</dbReference>